<evidence type="ECO:0000313" key="8">
    <source>
        <dbReference type="EMBL" id="AFC31699.1"/>
    </source>
</evidence>
<accession>H6NLY4</accession>
<dbReference type="PROSITE" id="PS51257">
    <property type="entry name" value="PROKAR_LIPOPROTEIN"/>
    <property type="match status" value="1"/>
</dbReference>
<dbReference type="InterPro" id="IPR000914">
    <property type="entry name" value="SBP_5_dom"/>
</dbReference>
<keyword evidence="9" id="KW-1185">Reference proteome</keyword>
<dbReference type="Gene3D" id="3.40.190.10">
    <property type="entry name" value="Periplasmic binding protein-like II"/>
    <property type="match status" value="1"/>
</dbReference>
<evidence type="ECO:0000256" key="2">
    <source>
        <dbReference type="ARBA" id="ARBA00005695"/>
    </source>
</evidence>
<dbReference type="PROSITE" id="PS01040">
    <property type="entry name" value="SBP_BACTERIAL_5"/>
    <property type="match status" value="1"/>
</dbReference>
<dbReference type="PANTHER" id="PTHR30290:SF79">
    <property type="entry name" value="DIPEPTIDE-BINDING PROTEIN DPPE"/>
    <property type="match status" value="1"/>
</dbReference>
<dbReference type="HOGENOM" id="CLU_017028_0_3_9"/>
<dbReference type="EMBL" id="CP003235">
    <property type="protein sequence ID" value="AFC31699.1"/>
    <property type="molecule type" value="Genomic_DNA"/>
</dbReference>
<comment type="subcellular location">
    <subcellularLocation>
        <location evidence="1">Cell membrane</location>
        <topology evidence="1">Lipid-anchor</topology>
    </subcellularLocation>
</comment>
<dbReference type="RefSeq" id="WP_014371337.1">
    <property type="nucleotide sequence ID" value="NC_016935.1"/>
</dbReference>
<dbReference type="Pfam" id="PF00496">
    <property type="entry name" value="SBP_bac_5"/>
    <property type="match status" value="1"/>
</dbReference>
<proteinExistence type="inferred from homology"/>
<keyword evidence="3" id="KW-0813">Transport</keyword>
<keyword evidence="5" id="KW-0653">Protein transport</keyword>
<dbReference type="Gene3D" id="3.10.105.10">
    <property type="entry name" value="Dipeptide-binding Protein, Domain 3"/>
    <property type="match status" value="1"/>
</dbReference>
<dbReference type="FunFam" id="3.10.105.10:FF:000001">
    <property type="entry name" value="Oligopeptide ABC transporter, oligopeptide-binding protein"/>
    <property type="match status" value="1"/>
</dbReference>
<dbReference type="SUPFAM" id="SSF53850">
    <property type="entry name" value="Periplasmic binding protein-like II"/>
    <property type="match status" value="1"/>
</dbReference>
<gene>
    <name evidence="8" type="ORF">PM3016_4967</name>
</gene>
<dbReference type="Proteomes" id="UP000007523">
    <property type="component" value="Chromosome"/>
</dbReference>
<organism evidence="8 9">
    <name type="scientific">Paenibacillus mucilaginosus 3016</name>
    <dbReference type="NCBI Taxonomy" id="1116391"/>
    <lineage>
        <taxon>Bacteria</taxon>
        <taxon>Bacillati</taxon>
        <taxon>Bacillota</taxon>
        <taxon>Bacilli</taxon>
        <taxon>Bacillales</taxon>
        <taxon>Paenibacillaceae</taxon>
        <taxon>Paenibacillus</taxon>
    </lineage>
</organism>
<dbReference type="AlphaFoldDB" id="H6NLY4"/>
<dbReference type="FunFam" id="3.90.76.10:FF:000001">
    <property type="entry name" value="Oligopeptide ABC transporter substrate-binding protein"/>
    <property type="match status" value="1"/>
</dbReference>
<dbReference type="KEGG" id="pmq:PM3016_4967"/>
<protein>
    <submittedName>
        <fullName evidence="8">DppE</fullName>
    </submittedName>
</protein>
<evidence type="ECO:0000313" key="9">
    <source>
        <dbReference type="Proteomes" id="UP000007523"/>
    </source>
</evidence>
<feature type="domain" description="Solute-binding protein family 5" evidence="7">
    <location>
        <begin position="83"/>
        <end position="462"/>
    </location>
</feature>
<dbReference type="Gene3D" id="3.90.76.10">
    <property type="entry name" value="Dipeptide-binding Protein, Domain 1"/>
    <property type="match status" value="1"/>
</dbReference>
<dbReference type="InterPro" id="IPR023765">
    <property type="entry name" value="SBP_5_CS"/>
</dbReference>
<evidence type="ECO:0000256" key="4">
    <source>
        <dbReference type="ARBA" id="ARBA00022729"/>
    </source>
</evidence>
<dbReference type="GO" id="GO:0015833">
    <property type="term" value="P:peptide transport"/>
    <property type="evidence" value="ECO:0007669"/>
    <property type="project" value="UniProtKB-KW"/>
</dbReference>
<name>H6NLY4_9BACL</name>
<evidence type="ECO:0000256" key="6">
    <source>
        <dbReference type="SAM" id="SignalP"/>
    </source>
</evidence>
<dbReference type="PANTHER" id="PTHR30290">
    <property type="entry name" value="PERIPLASMIC BINDING COMPONENT OF ABC TRANSPORTER"/>
    <property type="match status" value="1"/>
</dbReference>
<feature type="chain" id="PRO_5003605650" evidence="6">
    <location>
        <begin position="27"/>
        <end position="540"/>
    </location>
</feature>
<dbReference type="CDD" id="cd08504">
    <property type="entry name" value="PBP2_OppA"/>
    <property type="match status" value="1"/>
</dbReference>
<feature type="signal peptide" evidence="6">
    <location>
        <begin position="1"/>
        <end position="26"/>
    </location>
</feature>
<dbReference type="GO" id="GO:1904680">
    <property type="term" value="F:peptide transmembrane transporter activity"/>
    <property type="evidence" value="ECO:0007669"/>
    <property type="project" value="TreeGrafter"/>
</dbReference>
<dbReference type="STRING" id="1116391.PM3016_4967"/>
<dbReference type="InterPro" id="IPR030678">
    <property type="entry name" value="Peptide/Ni-bd"/>
</dbReference>
<evidence type="ECO:0000259" key="7">
    <source>
        <dbReference type="Pfam" id="PF00496"/>
    </source>
</evidence>
<dbReference type="GO" id="GO:0043190">
    <property type="term" value="C:ATP-binding cassette (ABC) transporter complex"/>
    <property type="evidence" value="ECO:0007669"/>
    <property type="project" value="InterPro"/>
</dbReference>
<comment type="similarity">
    <text evidence="2">Belongs to the bacterial solute-binding protein 5 family.</text>
</comment>
<sequence length="540" mass="59970">MKSLSILLVSCSLMLGTLLSGCSPEASTPQGDVAQKETAAKILMYNNVREPTSLDPPVGFDMASYDILNNMMEGLTRLGKNQTPEPAMAREWKISPDGRTVTFLLREGIKWSNGDPVKASDFEFAWKKLLDPKQPSQAAPLAYVIEGGEAFHAGQGTADGVKVKAVDDKTLQVTLTRPASWLISMAANPAFFPVHRATVEKNPKWAAEAATILSNGPFKLAEWKHDAELKLVRNEHYWDAANVKLDGVTFKMVNDSNTEYQLFQSGELHTSSVPPDLSEKLFAENKARVEDSAGTYFYRFNTKLPPFDNASIRRAFLLAVDSQKIVDLVTKQKQKPAAGFVSYGLKGPDGRDFRESGGRLVTFDAAEARKLLAKGMAEAGYAKLPEVTLTYNTNDLHQKIAQTLQAMFKENLGVDVKLANKESKVLTAEQKALQLQMSRSSFLPDFADPINFLGGYQTGNPMNRTGWSSAKYDGLIQSAYKETDEKKRFALLHEAEKLLIEEAPILPIYFYSSTYLQSDKVTDIVRHAYGYIDFKWADMK</sequence>
<keyword evidence="5" id="KW-0571">Peptide transport</keyword>
<dbReference type="GO" id="GO:0030288">
    <property type="term" value="C:outer membrane-bounded periplasmic space"/>
    <property type="evidence" value="ECO:0007669"/>
    <property type="project" value="UniProtKB-ARBA"/>
</dbReference>
<evidence type="ECO:0000256" key="5">
    <source>
        <dbReference type="ARBA" id="ARBA00022856"/>
    </source>
</evidence>
<dbReference type="PIRSF" id="PIRSF002741">
    <property type="entry name" value="MppA"/>
    <property type="match status" value="1"/>
</dbReference>
<dbReference type="InterPro" id="IPR039424">
    <property type="entry name" value="SBP_5"/>
</dbReference>
<evidence type="ECO:0000256" key="3">
    <source>
        <dbReference type="ARBA" id="ARBA00022448"/>
    </source>
</evidence>
<evidence type="ECO:0000256" key="1">
    <source>
        <dbReference type="ARBA" id="ARBA00004193"/>
    </source>
</evidence>
<reference evidence="8 9" key="1">
    <citation type="journal article" date="2012" name="J. Bacteriol.">
        <title>Complete Genome Sequence of Paenibacillus mucilaginosus 3016, a Bacterium Functional as Microbial Fertilizer.</title>
        <authorList>
            <person name="Ma M."/>
            <person name="Wang Z."/>
            <person name="Li L."/>
            <person name="Jiang X."/>
            <person name="Guan D."/>
            <person name="Cao F."/>
            <person name="Chen H."/>
            <person name="Wang X."/>
            <person name="Shen D."/>
            <person name="Du B."/>
            <person name="Li J."/>
        </authorList>
    </citation>
    <scope>NUCLEOTIDE SEQUENCE [LARGE SCALE GENOMIC DNA]</scope>
    <source>
        <strain evidence="8 9">3016</strain>
    </source>
</reference>
<keyword evidence="4 6" id="KW-0732">Signal</keyword>